<keyword evidence="1" id="KW-1133">Transmembrane helix</keyword>
<keyword evidence="1" id="KW-0472">Membrane</keyword>
<dbReference type="RefSeq" id="WP_017014082.1">
    <property type="nucleotide sequence ID" value="NZ_FOWR01000018.1"/>
</dbReference>
<dbReference type="AlphaFoldDB" id="A0A1I5RK37"/>
<protein>
    <submittedName>
        <fullName evidence="2">Uncharacterized protein</fullName>
    </submittedName>
</protein>
<feature type="transmembrane region" description="Helical" evidence="1">
    <location>
        <begin position="56"/>
        <end position="82"/>
    </location>
</feature>
<organism evidence="2 3">
    <name type="scientific">Enterovibrio norvegicus DSM 15893</name>
    <dbReference type="NCBI Taxonomy" id="1121869"/>
    <lineage>
        <taxon>Bacteria</taxon>
        <taxon>Pseudomonadati</taxon>
        <taxon>Pseudomonadota</taxon>
        <taxon>Gammaproteobacteria</taxon>
        <taxon>Vibrionales</taxon>
        <taxon>Vibrionaceae</taxon>
        <taxon>Enterovibrio</taxon>
    </lineage>
</organism>
<dbReference type="Proteomes" id="UP000182692">
    <property type="component" value="Unassembled WGS sequence"/>
</dbReference>
<proteinExistence type="predicted"/>
<evidence type="ECO:0000313" key="3">
    <source>
        <dbReference type="Proteomes" id="UP000182692"/>
    </source>
</evidence>
<dbReference type="OrthoDB" id="5905157at2"/>
<gene>
    <name evidence="2" type="ORF">SAMN03084138_02570</name>
</gene>
<evidence type="ECO:0000256" key="1">
    <source>
        <dbReference type="SAM" id="Phobius"/>
    </source>
</evidence>
<reference evidence="2 3" key="1">
    <citation type="submission" date="2016-10" db="EMBL/GenBank/DDBJ databases">
        <authorList>
            <person name="de Groot N.N."/>
        </authorList>
    </citation>
    <scope>NUCLEOTIDE SEQUENCE [LARGE SCALE GENOMIC DNA]</scope>
    <source>
        <strain evidence="2 3">DSM 15893</strain>
    </source>
</reference>
<sequence>MTKHHNGIWVAYILSLLTPFTLMISGVIAIVYAGYRLDKGEDSDVVNTHYYGLIRTFFLTFTFFVVLVVTVATSNGILVGISDYWYQSPMIDRLAYAIPFVGMVFAVGAIVLWIYRLTQGMQQLRDNHPLSFAKGPNL</sequence>
<dbReference type="STRING" id="1121869.SAMN03084138_02570"/>
<dbReference type="EMBL" id="FOWR01000018">
    <property type="protein sequence ID" value="SFP58631.1"/>
    <property type="molecule type" value="Genomic_DNA"/>
</dbReference>
<accession>A0A1I5RK37</accession>
<evidence type="ECO:0000313" key="2">
    <source>
        <dbReference type="EMBL" id="SFP58631.1"/>
    </source>
</evidence>
<keyword evidence="1" id="KW-0812">Transmembrane</keyword>
<feature type="transmembrane region" description="Helical" evidence="1">
    <location>
        <begin position="12"/>
        <end position="35"/>
    </location>
</feature>
<dbReference type="GeneID" id="35870809"/>
<feature type="transmembrane region" description="Helical" evidence="1">
    <location>
        <begin position="94"/>
        <end position="115"/>
    </location>
</feature>
<name>A0A1I5RK37_9GAMM</name>